<evidence type="ECO:0000256" key="2">
    <source>
        <dbReference type="SAM" id="MobiDB-lite"/>
    </source>
</evidence>
<dbReference type="InterPro" id="IPR036770">
    <property type="entry name" value="Ankyrin_rpt-contain_sf"/>
</dbReference>
<evidence type="ECO:0000313" key="4">
    <source>
        <dbReference type="Proteomes" id="UP001285441"/>
    </source>
</evidence>
<dbReference type="InterPro" id="IPR051616">
    <property type="entry name" value="Cul2-RING_E3_ligase_SR"/>
</dbReference>
<feature type="repeat" description="ANK" evidence="1">
    <location>
        <begin position="217"/>
        <end position="249"/>
    </location>
</feature>
<accession>A0AAE0NYI8</accession>
<dbReference type="SUPFAM" id="SSF48403">
    <property type="entry name" value="Ankyrin repeat"/>
    <property type="match status" value="1"/>
</dbReference>
<dbReference type="Pfam" id="PF00023">
    <property type="entry name" value="Ank"/>
    <property type="match status" value="1"/>
</dbReference>
<dbReference type="SMART" id="SM00248">
    <property type="entry name" value="ANK"/>
    <property type="match status" value="6"/>
</dbReference>
<comment type="caution">
    <text evidence="3">The sequence shown here is derived from an EMBL/GenBank/DDBJ whole genome shotgun (WGS) entry which is preliminary data.</text>
</comment>
<organism evidence="3 4">
    <name type="scientific">Podospora didyma</name>
    <dbReference type="NCBI Taxonomy" id="330526"/>
    <lineage>
        <taxon>Eukaryota</taxon>
        <taxon>Fungi</taxon>
        <taxon>Dikarya</taxon>
        <taxon>Ascomycota</taxon>
        <taxon>Pezizomycotina</taxon>
        <taxon>Sordariomycetes</taxon>
        <taxon>Sordariomycetidae</taxon>
        <taxon>Sordariales</taxon>
        <taxon>Podosporaceae</taxon>
        <taxon>Podospora</taxon>
    </lineage>
</organism>
<feature type="repeat" description="ANK" evidence="1">
    <location>
        <begin position="349"/>
        <end position="381"/>
    </location>
</feature>
<dbReference type="EMBL" id="JAULSW010000002">
    <property type="protein sequence ID" value="KAK3389969.1"/>
    <property type="molecule type" value="Genomic_DNA"/>
</dbReference>
<sequence>MQSVFGALFYQFTGTPMLYKRPCNSPRCLPGGGSFRFEYLFPTSILPLILRVNGTWNDLSGLGGSWTFRIPQHLPREAFTVYTLIHQENPLSVEKYLDIHKISARALDPVSKCSLLQRAVRSRRVATCRLLLERGADMYHCDDTNRLTIAQTIWTYILGSPADRKNFALLRPTLESSDSLDTLGFTIIHKIVTGLSTFSLAQALELHPELVNAPDAVGEAPLHWAFRRTDHHSISLLLARGADPNARGHKNKTALHYIGPGSEFIPCMQLLIDAGADVNASDDTQPASHNPLVITAMYGNFDAAKLLLESGADPNHPGAAPLVYAAWLRGLEFVEAFINAGANINRVDDGYNSIMLAVQANALDRVQYLIKKGARLDYVSGETCSDGSEGGCSVVVLAAGYGSISVMNSLAEQRIRRLPTDEKSLKRYWYKFDKMRDLHFVGERTAIEKERKAFQDLLASLYPREDDLSEDDGGELGKIGRESQEPVDEEDESSFEEVLNKMPGAWVDDGS</sequence>
<dbReference type="Pfam" id="PF12796">
    <property type="entry name" value="Ank_2"/>
    <property type="match status" value="1"/>
</dbReference>
<dbReference type="Proteomes" id="UP001285441">
    <property type="component" value="Unassembled WGS sequence"/>
</dbReference>
<keyword evidence="4" id="KW-1185">Reference proteome</keyword>
<reference evidence="3" key="2">
    <citation type="submission" date="2023-06" db="EMBL/GenBank/DDBJ databases">
        <authorList>
            <consortium name="Lawrence Berkeley National Laboratory"/>
            <person name="Haridas S."/>
            <person name="Hensen N."/>
            <person name="Bonometti L."/>
            <person name="Westerberg I."/>
            <person name="Brannstrom I.O."/>
            <person name="Guillou S."/>
            <person name="Cros-Aarteil S."/>
            <person name="Calhoun S."/>
            <person name="Kuo A."/>
            <person name="Mondo S."/>
            <person name="Pangilinan J."/>
            <person name="Riley R."/>
            <person name="LaButti K."/>
            <person name="Andreopoulos B."/>
            <person name="Lipzen A."/>
            <person name="Chen C."/>
            <person name="Yanf M."/>
            <person name="Daum C."/>
            <person name="Ng V."/>
            <person name="Clum A."/>
            <person name="Steindorff A."/>
            <person name="Ohm R."/>
            <person name="Martin F."/>
            <person name="Silar P."/>
            <person name="Natvig D."/>
            <person name="Lalanne C."/>
            <person name="Gautier V."/>
            <person name="Ament-velasquez S.L."/>
            <person name="Kruys A."/>
            <person name="Hutchinson M.I."/>
            <person name="Powell A.J."/>
            <person name="Barry K."/>
            <person name="Miller A.N."/>
            <person name="Grigoriev I.V."/>
            <person name="Debuchy R."/>
            <person name="Gladieux P."/>
            <person name="Thoren M.H."/>
            <person name="Johannesson H."/>
        </authorList>
    </citation>
    <scope>NUCLEOTIDE SEQUENCE</scope>
    <source>
        <strain evidence="3">CBS 232.78</strain>
    </source>
</reference>
<dbReference type="PANTHER" id="PTHR46224:SF6">
    <property type="entry name" value="ANKYRIN REPEAT FAMILY PROTEIN"/>
    <property type="match status" value="1"/>
</dbReference>
<name>A0AAE0NYI8_9PEZI</name>
<dbReference type="PANTHER" id="PTHR46224">
    <property type="entry name" value="ANKYRIN REPEAT FAMILY PROTEIN"/>
    <property type="match status" value="1"/>
</dbReference>
<feature type="region of interest" description="Disordered" evidence="2">
    <location>
        <begin position="465"/>
        <end position="511"/>
    </location>
</feature>
<dbReference type="Gene3D" id="1.25.40.20">
    <property type="entry name" value="Ankyrin repeat-containing domain"/>
    <property type="match status" value="2"/>
</dbReference>
<dbReference type="AlphaFoldDB" id="A0AAE0NYI8"/>
<gene>
    <name evidence="3" type="ORF">B0H63DRAFT_538113</name>
</gene>
<feature type="compositionally biased region" description="Acidic residues" evidence="2">
    <location>
        <begin position="485"/>
        <end position="495"/>
    </location>
</feature>
<evidence type="ECO:0000313" key="3">
    <source>
        <dbReference type="EMBL" id="KAK3389969.1"/>
    </source>
</evidence>
<keyword evidence="1" id="KW-0040">ANK repeat</keyword>
<proteinExistence type="predicted"/>
<feature type="repeat" description="ANK" evidence="1">
    <location>
        <begin position="317"/>
        <end position="349"/>
    </location>
</feature>
<evidence type="ECO:0000256" key="1">
    <source>
        <dbReference type="PROSITE-ProRule" id="PRU00023"/>
    </source>
</evidence>
<protein>
    <submittedName>
        <fullName evidence="3">Ankyrin repeat-containing domain protein</fullName>
    </submittedName>
</protein>
<reference evidence="3" key="1">
    <citation type="journal article" date="2023" name="Mol. Phylogenet. Evol.">
        <title>Genome-scale phylogeny and comparative genomics of the fungal order Sordariales.</title>
        <authorList>
            <person name="Hensen N."/>
            <person name="Bonometti L."/>
            <person name="Westerberg I."/>
            <person name="Brannstrom I.O."/>
            <person name="Guillou S."/>
            <person name="Cros-Aarteil S."/>
            <person name="Calhoun S."/>
            <person name="Haridas S."/>
            <person name="Kuo A."/>
            <person name="Mondo S."/>
            <person name="Pangilinan J."/>
            <person name="Riley R."/>
            <person name="LaButti K."/>
            <person name="Andreopoulos B."/>
            <person name="Lipzen A."/>
            <person name="Chen C."/>
            <person name="Yan M."/>
            <person name="Daum C."/>
            <person name="Ng V."/>
            <person name="Clum A."/>
            <person name="Steindorff A."/>
            <person name="Ohm R.A."/>
            <person name="Martin F."/>
            <person name="Silar P."/>
            <person name="Natvig D.O."/>
            <person name="Lalanne C."/>
            <person name="Gautier V."/>
            <person name="Ament-Velasquez S.L."/>
            <person name="Kruys A."/>
            <person name="Hutchinson M.I."/>
            <person name="Powell A.J."/>
            <person name="Barry K."/>
            <person name="Miller A.N."/>
            <person name="Grigoriev I.V."/>
            <person name="Debuchy R."/>
            <person name="Gladieux P."/>
            <person name="Hiltunen Thoren M."/>
            <person name="Johannesson H."/>
        </authorList>
    </citation>
    <scope>NUCLEOTIDE SEQUENCE</scope>
    <source>
        <strain evidence="3">CBS 232.78</strain>
    </source>
</reference>
<feature type="repeat" description="ANK" evidence="1">
    <location>
        <begin position="287"/>
        <end position="319"/>
    </location>
</feature>
<dbReference type="PROSITE" id="PS50088">
    <property type="entry name" value="ANK_REPEAT"/>
    <property type="match status" value="5"/>
</dbReference>
<dbReference type="InterPro" id="IPR002110">
    <property type="entry name" value="Ankyrin_rpt"/>
</dbReference>
<feature type="repeat" description="ANK" evidence="1">
    <location>
        <begin position="250"/>
        <end position="283"/>
    </location>
</feature>
<dbReference type="PROSITE" id="PS50297">
    <property type="entry name" value="ANK_REP_REGION"/>
    <property type="match status" value="2"/>
</dbReference>